<keyword evidence="4" id="KW-1185">Reference proteome</keyword>
<feature type="transmembrane region" description="Helical" evidence="1">
    <location>
        <begin position="34"/>
        <end position="57"/>
    </location>
</feature>
<dbReference type="PANTHER" id="PTHR34821:SF2">
    <property type="entry name" value="INNER MEMBRANE PROTEIN YDCZ"/>
    <property type="match status" value="1"/>
</dbReference>
<feature type="signal peptide" evidence="2">
    <location>
        <begin position="1"/>
        <end position="18"/>
    </location>
</feature>
<evidence type="ECO:0000256" key="1">
    <source>
        <dbReference type="SAM" id="Phobius"/>
    </source>
</evidence>
<reference evidence="4" key="1">
    <citation type="journal article" date="2019" name="Int. J. Syst. Evol. Microbiol.">
        <title>The Global Catalogue of Microorganisms (GCM) 10K type strain sequencing project: providing services to taxonomists for standard genome sequencing and annotation.</title>
        <authorList>
            <consortium name="The Broad Institute Genomics Platform"/>
            <consortium name="The Broad Institute Genome Sequencing Center for Infectious Disease"/>
            <person name="Wu L."/>
            <person name="Ma J."/>
        </authorList>
    </citation>
    <scope>NUCLEOTIDE SEQUENCE [LARGE SCALE GENOMIC DNA]</scope>
    <source>
        <strain evidence="4">CGMCC 4.7192</strain>
    </source>
</reference>
<dbReference type="Proteomes" id="UP001597294">
    <property type="component" value="Unassembled WGS sequence"/>
</dbReference>
<protein>
    <submittedName>
        <fullName evidence="3">DMT family transporter</fullName>
    </submittedName>
</protein>
<proteinExistence type="predicted"/>
<keyword evidence="1" id="KW-0472">Membrane</keyword>
<feature type="chain" id="PRO_5047069841" evidence="2">
    <location>
        <begin position="19"/>
        <end position="149"/>
    </location>
</feature>
<keyword evidence="1" id="KW-0812">Transmembrane</keyword>
<gene>
    <name evidence="3" type="ORF">ACFSKO_19040</name>
</gene>
<keyword evidence="2" id="KW-0732">Signal</keyword>
<dbReference type="PANTHER" id="PTHR34821">
    <property type="entry name" value="INNER MEMBRANE PROTEIN YDCZ"/>
    <property type="match status" value="1"/>
</dbReference>
<sequence>MTYLALPLLAFISGIAIAAQAVLNAQLGQVLKNPIYATAVAFFSSLIFISLAIVVLVRRLPEAEAVRSVPVYLWFSGGILSAFGIACFYWLIPKMGAGPMVSIGLTGQLIFAVLASHFGWLQLPVVSITGDKALGVCALLIGVYLINRP</sequence>
<evidence type="ECO:0000313" key="3">
    <source>
        <dbReference type="EMBL" id="MFD2207716.1"/>
    </source>
</evidence>
<feature type="transmembrane region" description="Helical" evidence="1">
    <location>
        <begin position="125"/>
        <end position="146"/>
    </location>
</feature>
<organism evidence="3 4">
    <name type="scientific">Kiloniella antarctica</name>
    <dbReference type="NCBI Taxonomy" id="1550907"/>
    <lineage>
        <taxon>Bacteria</taxon>
        <taxon>Pseudomonadati</taxon>
        <taxon>Pseudomonadota</taxon>
        <taxon>Alphaproteobacteria</taxon>
        <taxon>Rhodospirillales</taxon>
        <taxon>Kiloniellaceae</taxon>
        <taxon>Kiloniella</taxon>
    </lineage>
</organism>
<dbReference type="RefSeq" id="WP_380254641.1">
    <property type="nucleotide sequence ID" value="NZ_JBHUII010000013.1"/>
</dbReference>
<dbReference type="Pfam" id="PF04657">
    <property type="entry name" value="DMT_YdcZ"/>
    <property type="match status" value="1"/>
</dbReference>
<name>A0ABW5BQC1_9PROT</name>
<evidence type="ECO:0000256" key="2">
    <source>
        <dbReference type="SAM" id="SignalP"/>
    </source>
</evidence>
<accession>A0ABW5BQC1</accession>
<evidence type="ECO:0000313" key="4">
    <source>
        <dbReference type="Proteomes" id="UP001597294"/>
    </source>
</evidence>
<feature type="transmembrane region" description="Helical" evidence="1">
    <location>
        <begin position="69"/>
        <end position="92"/>
    </location>
</feature>
<comment type="caution">
    <text evidence="3">The sequence shown here is derived from an EMBL/GenBank/DDBJ whole genome shotgun (WGS) entry which is preliminary data.</text>
</comment>
<dbReference type="InterPro" id="IPR006750">
    <property type="entry name" value="YdcZ"/>
</dbReference>
<dbReference type="EMBL" id="JBHUII010000013">
    <property type="protein sequence ID" value="MFD2207716.1"/>
    <property type="molecule type" value="Genomic_DNA"/>
</dbReference>
<keyword evidence="1" id="KW-1133">Transmembrane helix</keyword>